<accession>A0AAU9V7Y9</accession>
<protein>
    <submittedName>
        <fullName evidence="2">Uncharacterized protein</fullName>
    </submittedName>
</protein>
<feature type="compositionally biased region" description="Low complexity" evidence="1">
    <location>
        <begin position="184"/>
        <end position="198"/>
    </location>
</feature>
<evidence type="ECO:0000313" key="3">
    <source>
        <dbReference type="Proteomes" id="UP001153954"/>
    </source>
</evidence>
<evidence type="ECO:0000313" key="2">
    <source>
        <dbReference type="EMBL" id="CAH2107397.1"/>
    </source>
</evidence>
<sequence>MLKVIICSLFPTLHVNLNNQAKNLQIGTIFPSVLTTTTKKYDKSENEKKISSQQLISEKPSSEAICNYEVNKETIAIVDDCKSKPNKLSAVNTETSTDTDINTSTTTEEQENFSSVLTSTTKKYDESENEKKTSSQNLIAEKPSSEAIYNNEVNKETIANPSGNQIAIVDDFKSKANNLSAVNTETSTGTDSNTSTTTEEQEVATDEVIYRLSDLPPKVIKSLLG</sequence>
<dbReference type="AlphaFoldDB" id="A0AAU9V7Y9"/>
<feature type="region of interest" description="Disordered" evidence="1">
    <location>
        <begin position="183"/>
        <end position="202"/>
    </location>
</feature>
<evidence type="ECO:0000256" key="1">
    <source>
        <dbReference type="SAM" id="MobiDB-lite"/>
    </source>
</evidence>
<feature type="compositionally biased region" description="Basic and acidic residues" evidence="1">
    <location>
        <begin position="122"/>
        <end position="133"/>
    </location>
</feature>
<dbReference type="Proteomes" id="UP001153954">
    <property type="component" value="Unassembled WGS sequence"/>
</dbReference>
<feature type="compositionally biased region" description="Polar residues" evidence="1">
    <location>
        <begin position="112"/>
        <end position="121"/>
    </location>
</feature>
<organism evidence="2 3">
    <name type="scientific">Euphydryas editha</name>
    <name type="common">Edith's checkerspot</name>
    <dbReference type="NCBI Taxonomy" id="104508"/>
    <lineage>
        <taxon>Eukaryota</taxon>
        <taxon>Metazoa</taxon>
        <taxon>Ecdysozoa</taxon>
        <taxon>Arthropoda</taxon>
        <taxon>Hexapoda</taxon>
        <taxon>Insecta</taxon>
        <taxon>Pterygota</taxon>
        <taxon>Neoptera</taxon>
        <taxon>Endopterygota</taxon>
        <taxon>Lepidoptera</taxon>
        <taxon>Glossata</taxon>
        <taxon>Ditrysia</taxon>
        <taxon>Papilionoidea</taxon>
        <taxon>Nymphalidae</taxon>
        <taxon>Nymphalinae</taxon>
        <taxon>Euphydryas</taxon>
    </lineage>
</organism>
<dbReference type="EMBL" id="CAKOGL010000030">
    <property type="protein sequence ID" value="CAH2107397.1"/>
    <property type="molecule type" value="Genomic_DNA"/>
</dbReference>
<keyword evidence="3" id="KW-1185">Reference proteome</keyword>
<reference evidence="2" key="1">
    <citation type="submission" date="2022-03" db="EMBL/GenBank/DDBJ databases">
        <authorList>
            <person name="Tunstrom K."/>
        </authorList>
    </citation>
    <scope>NUCLEOTIDE SEQUENCE</scope>
</reference>
<comment type="caution">
    <text evidence="2">The sequence shown here is derived from an EMBL/GenBank/DDBJ whole genome shotgun (WGS) entry which is preliminary data.</text>
</comment>
<feature type="compositionally biased region" description="Low complexity" evidence="1">
    <location>
        <begin position="92"/>
        <end position="107"/>
    </location>
</feature>
<gene>
    <name evidence="2" type="ORF">EEDITHA_LOCUS21439</name>
</gene>
<name>A0AAU9V7Y9_EUPED</name>
<proteinExistence type="predicted"/>
<feature type="region of interest" description="Disordered" evidence="1">
    <location>
        <begin position="87"/>
        <end position="138"/>
    </location>
</feature>